<feature type="transmembrane region" description="Helical" evidence="1">
    <location>
        <begin position="197"/>
        <end position="217"/>
    </location>
</feature>
<gene>
    <name evidence="2" type="ORF">ACFFF6_07365</name>
</gene>
<feature type="transmembrane region" description="Helical" evidence="1">
    <location>
        <begin position="129"/>
        <end position="152"/>
    </location>
</feature>
<dbReference type="Pfam" id="PF06197">
    <property type="entry name" value="DUF998"/>
    <property type="match status" value="1"/>
</dbReference>
<accession>A0ABV6RAE8</accession>
<keyword evidence="1" id="KW-0812">Transmembrane</keyword>
<sequence length="222" mass="21945">MGMRRRRGLLRATGAVAALAYAGFLLDAVAPGRHDWGSLVSELESPGRPFALVLRTADVASAVLAVALVPALGRLGEDAGGRGRWAARLLCGGVLVFGAGEIGAALVPLPAGVPDTLEEVVEAASEQVLAHNALSVAAIAGLLASGLGAVLLLGGRPCWLPGTLGLLGAGVAVSVAGDLLADRAPALADLAGVGQRVQILAGSVWLVGLGALAARAAPGERA</sequence>
<dbReference type="PROSITE" id="PS51318">
    <property type="entry name" value="TAT"/>
    <property type="match status" value="1"/>
</dbReference>
<reference evidence="2 3" key="1">
    <citation type="submission" date="2024-09" db="EMBL/GenBank/DDBJ databases">
        <authorList>
            <person name="Sun Q."/>
            <person name="Mori K."/>
        </authorList>
    </citation>
    <scope>NUCLEOTIDE SEQUENCE [LARGE SCALE GENOMIC DNA]</scope>
    <source>
        <strain evidence="2 3">CICC 10874</strain>
    </source>
</reference>
<dbReference type="InterPro" id="IPR006311">
    <property type="entry name" value="TAT_signal"/>
</dbReference>
<evidence type="ECO:0000256" key="1">
    <source>
        <dbReference type="SAM" id="Phobius"/>
    </source>
</evidence>
<organism evidence="2 3">
    <name type="scientific">Brachybacterium hainanense</name>
    <dbReference type="NCBI Taxonomy" id="1541174"/>
    <lineage>
        <taxon>Bacteria</taxon>
        <taxon>Bacillati</taxon>
        <taxon>Actinomycetota</taxon>
        <taxon>Actinomycetes</taxon>
        <taxon>Micrococcales</taxon>
        <taxon>Dermabacteraceae</taxon>
        <taxon>Brachybacterium</taxon>
    </lineage>
</organism>
<keyword evidence="3" id="KW-1185">Reference proteome</keyword>
<evidence type="ECO:0000313" key="2">
    <source>
        <dbReference type="EMBL" id="MFC0673771.1"/>
    </source>
</evidence>
<protein>
    <submittedName>
        <fullName evidence="2">DUF998 domain-containing protein</fullName>
    </submittedName>
</protein>
<feature type="transmembrane region" description="Helical" evidence="1">
    <location>
        <begin position="159"/>
        <end position="177"/>
    </location>
</feature>
<keyword evidence="1" id="KW-0472">Membrane</keyword>
<proteinExistence type="predicted"/>
<name>A0ABV6RAE8_9MICO</name>
<keyword evidence="1" id="KW-1133">Transmembrane helix</keyword>
<feature type="transmembrane region" description="Helical" evidence="1">
    <location>
        <begin position="52"/>
        <end position="73"/>
    </location>
</feature>
<feature type="transmembrane region" description="Helical" evidence="1">
    <location>
        <begin position="85"/>
        <end position="109"/>
    </location>
</feature>
<comment type="caution">
    <text evidence="2">The sequence shown here is derived from an EMBL/GenBank/DDBJ whole genome shotgun (WGS) entry which is preliminary data.</text>
</comment>
<dbReference type="Proteomes" id="UP001589793">
    <property type="component" value="Unassembled WGS sequence"/>
</dbReference>
<evidence type="ECO:0000313" key="3">
    <source>
        <dbReference type="Proteomes" id="UP001589793"/>
    </source>
</evidence>
<dbReference type="RefSeq" id="WP_376979597.1">
    <property type="nucleotide sequence ID" value="NZ_JBHLSV010000006.1"/>
</dbReference>
<dbReference type="InterPro" id="IPR009339">
    <property type="entry name" value="DUF998"/>
</dbReference>
<dbReference type="EMBL" id="JBHLSV010000006">
    <property type="protein sequence ID" value="MFC0673771.1"/>
    <property type="molecule type" value="Genomic_DNA"/>
</dbReference>